<protein>
    <recommendedName>
        <fullName evidence="1">RNase H type-1 domain-containing protein</fullName>
    </recommendedName>
</protein>
<accession>A0AAP0I6Z6</accession>
<dbReference type="EMBL" id="JBBNAE010000007">
    <property type="protein sequence ID" value="KAK9109728.1"/>
    <property type="molecule type" value="Genomic_DNA"/>
</dbReference>
<evidence type="ECO:0000313" key="3">
    <source>
        <dbReference type="Proteomes" id="UP001417504"/>
    </source>
</evidence>
<dbReference type="InterPro" id="IPR002156">
    <property type="entry name" value="RNaseH_domain"/>
</dbReference>
<dbReference type="GO" id="GO:0004523">
    <property type="term" value="F:RNA-DNA hybrid ribonuclease activity"/>
    <property type="evidence" value="ECO:0007669"/>
    <property type="project" value="InterPro"/>
</dbReference>
<dbReference type="InterPro" id="IPR036397">
    <property type="entry name" value="RNaseH_sf"/>
</dbReference>
<organism evidence="2 3">
    <name type="scientific">Stephania japonica</name>
    <dbReference type="NCBI Taxonomy" id="461633"/>
    <lineage>
        <taxon>Eukaryota</taxon>
        <taxon>Viridiplantae</taxon>
        <taxon>Streptophyta</taxon>
        <taxon>Embryophyta</taxon>
        <taxon>Tracheophyta</taxon>
        <taxon>Spermatophyta</taxon>
        <taxon>Magnoliopsida</taxon>
        <taxon>Ranunculales</taxon>
        <taxon>Menispermaceae</taxon>
        <taxon>Menispermoideae</taxon>
        <taxon>Cissampelideae</taxon>
        <taxon>Stephania</taxon>
    </lineage>
</organism>
<evidence type="ECO:0000313" key="2">
    <source>
        <dbReference type="EMBL" id="KAK9109728.1"/>
    </source>
</evidence>
<sequence>MHAENLCNAVAAWCGAILVSETTWRHVTRMAPLQKAPFVPWRQNSWETGIGWILASRMGFIKRAGSFIVGASSSIEVAEAMAIRNPAQHCRDCSDPRMICFDAKIVVEALNSHDKEYGDLDPILFDVRNVSKNWDPFNYHFVPRELNVKAYSLARKALFERSNCLWENPPHDVFVISRYITYLYEKNENLASINSHGVTCDVQN</sequence>
<proteinExistence type="predicted"/>
<dbReference type="AlphaFoldDB" id="A0AAP0I6Z6"/>
<dbReference type="CDD" id="cd06222">
    <property type="entry name" value="RNase_H_like"/>
    <property type="match status" value="1"/>
</dbReference>
<dbReference type="Proteomes" id="UP001417504">
    <property type="component" value="Unassembled WGS sequence"/>
</dbReference>
<dbReference type="Gene3D" id="3.30.420.10">
    <property type="entry name" value="Ribonuclease H-like superfamily/Ribonuclease H"/>
    <property type="match status" value="1"/>
</dbReference>
<feature type="domain" description="RNase H type-1" evidence="1">
    <location>
        <begin position="41"/>
        <end position="157"/>
    </location>
</feature>
<dbReference type="GO" id="GO:0003676">
    <property type="term" value="F:nucleic acid binding"/>
    <property type="evidence" value="ECO:0007669"/>
    <property type="project" value="InterPro"/>
</dbReference>
<dbReference type="Pfam" id="PF13456">
    <property type="entry name" value="RVT_3"/>
    <property type="match status" value="1"/>
</dbReference>
<reference evidence="2 3" key="1">
    <citation type="submission" date="2024-01" db="EMBL/GenBank/DDBJ databases">
        <title>Genome assemblies of Stephania.</title>
        <authorList>
            <person name="Yang L."/>
        </authorList>
    </citation>
    <scope>NUCLEOTIDE SEQUENCE [LARGE SCALE GENOMIC DNA]</scope>
    <source>
        <strain evidence="2">QJT</strain>
        <tissue evidence="2">Leaf</tissue>
    </source>
</reference>
<keyword evidence="3" id="KW-1185">Reference proteome</keyword>
<dbReference type="PANTHER" id="PTHR47074:SF11">
    <property type="entry name" value="REVERSE TRANSCRIPTASE-LIKE PROTEIN"/>
    <property type="match status" value="1"/>
</dbReference>
<dbReference type="PANTHER" id="PTHR47074">
    <property type="entry name" value="BNAC02G40300D PROTEIN"/>
    <property type="match status" value="1"/>
</dbReference>
<comment type="caution">
    <text evidence="2">The sequence shown here is derived from an EMBL/GenBank/DDBJ whole genome shotgun (WGS) entry which is preliminary data.</text>
</comment>
<name>A0AAP0I6Z6_9MAGN</name>
<dbReference type="InterPro" id="IPR044730">
    <property type="entry name" value="RNase_H-like_dom_plant"/>
</dbReference>
<gene>
    <name evidence="2" type="ORF">Sjap_017788</name>
</gene>
<evidence type="ECO:0000259" key="1">
    <source>
        <dbReference type="Pfam" id="PF13456"/>
    </source>
</evidence>
<dbReference type="InterPro" id="IPR052929">
    <property type="entry name" value="RNase_H-like_EbsB-rel"/>
</dbReference>